<evidence type="ECO:0000313" key="1">
    <source>
        <dbReference type="EMBL" id="MFC0624604.1"/>
    </source>
</evidence>
<accession>A0ABV6QIY2</accession>
<sequence length="74" mass="8176">MSGHGVPPHVRLANEIAIQFHHQAPDRAATAIAEHLRTFWEPRMTAALLEYLDAGGNELDPVAVRAADRLRLGR</sequence>
<dbReference type="EMBL" id="JBHLTC010000012">
    <property type="protein sequence ID" value="MFC0624604.1"/>
    <property type="molecule type" value="Genomic_DNA"/>
</dbReference>
<comment type="caution">
    <text evidence="1">The sequence shown here is derived from an EMBL/GenBank/DDBJ whole genome shotgun (WGS) entry which is preliminary data.</text>
</comment>
<protein>
    <submittedName>
        <fullName evidence="1">Formate dehydrogenase subunit delta</fullName>
    </submittedName>
</protein>
<dbReference type="InterPro" id="IPR021074">
    <property type="entry name" value="Formate_DH_dsu"/>
</dbReference>
<dbReference type="RefSeq" id="WP_380046147.1">
    <property type="nucleotide sequence ID" value="NZ_JBHLTC010000012.1"/>
</dbReference>
<evidence type="ECO:0000313" key="2">
    <source>
        <dbReference type="Proteomes" id="UP001589890"/>
    </source>
</evidence>
<dbReference type="Proteomes" id="UP001589890">
    <property type="component" value="Unassembled WGS sequence"/>
</dbReference>
<gene>
    <name evidence="1" type="ORF">ACFFGN_11070</name>
</gene>
<dbReference type="Pfam" id="PF11390">
    <property type="entry name" value="FdsD"/>
    <property type="match status" value="1"/>
</dbReference>
<organism evidence="1 2">
    <name type="scientific">Kribbella deserti</name>
    <dbReference type="NCBI Taxonomy" id="1926257"/>
    <lineage>
        <taxon>Bacteria</taxon>
        <taxon>Bacillati</taxon>
        <taxon>Actinomycetota</taxon>
        <taxon>Actinomycetes</taxon>
        <taxon>Propionibacteriales</taxon>
        <taxon>Kribbellaceae</taxon>
        <taxon>Kribbella</taxon>
    </lineage>
</organism>
<reference evidence="1 2" key="1">
    <citation type="submission" date="2024-09" db="EMBL/GenBank/DDBJ databases">
        <authorList>
            <person name="Sun Q."/>
            <person name="Mori K."/>
        </authorList>
    </citation>
    <scope>NUCLEOTIDE SEQUENCE [LARGE SCALE GENOMIC DNA]</scope>
    <source>
        <strain evidence="1 2">CGMCC 1.15906</strain>
    </source>
</reference>
<name>A0ABV6QIY2_9ACTN</name>
<proteinExistence type="predicted"/>
<keyword evidence="2" id="KW-1185">Reference proteome</keyword>